<organism evidence="2 3">
    <name type="scientific">Paralimibaculum aggregatum</name>
    <dbReference type="NCBI Taxonomy" id="3036245"/>
    <lineage>
        <taxon>Bacteria</taxon>
        <taxon>Pseudomonadati</taxon>
        <taxon>Pseudomonadota</taxon>
        <taxon>Alphaproteobacteria</taxon>
        <taxon>Rhodobacterales</taxon>
        <taxon>Paracoccaceae</taxon>
        <taxon>Paralimibaculum</taxon>
    </lineage>
</organism>
<keyword evidence="3" id="KW-1185">Reference proteome</keyword>
<comment type="caution">
    <text evidence="2">The sequence shown here is derived from an EMBL/GenBank/DDBJ whole genome shotgun (WGS) entry which is preliminary data.</text>
</comment>
<evidence type="ECO:0000313" key="3">
    <source>
        <dbReference type="Proteomes" id="UP001239909"/>
    </source>
</evidence>
<dbReference type="Gene3D" id="3.40.50.720">
    <property type="entry name" value="NAD(P)-binding Rossmann-like Domain"/>
    <property type="match status" value="1"/>
</dbReference>
<dbReference type="PRINTS" id="PR00080">
    <property type="entry name" value="SDRFAMILY"/>
</dbReference>
<dbReference type="PANTHER" id="PTHR45458:SF1">
    <property type="entry name" value="SHORT CHAIN DEHYDROGENASE"/>
    <property type="match status" value="1"/>
</dbReference>
<gene>
    <name evidence="2" type="ORF">LNKW23_24020</name>
</gene>
<dbReference type="EMBL" id="BSYI01000017">
    <property type="protein sequence ID" value="GMG83189.1"/>
    <property type="molecule type" value="Genomic_DNA"/>
</dbReference>
<dbReference type="InterPro" id="IPR052184">
    <property type="entry name" value="SDR_enzymes"/>
</dbReference>
<name>A0ABQ6LQJ4_9RHOB</name>
<dbReference type="InterPro" id="IPR036291">
    <property type="entry name" value="NAD(P)-bd_dom_sf"/>
</dbReference>
<dbReference type="InterPro" id="IPR002347">
    <property type="entry name" value="SDR_fam"/>
</dbReference>
<dbReference type="PANTHER" id="PTHR45458">
    <property type="entry name" value="SHORT-CHAIN DEHYDROGENASE/REDUCTASE SDR"/>
    <property type="match status" value="1"/>
</dbReference>
<dbReference type="Proteomes" id="UP001239909">
    <property type="component" value="Unassembled WGS sequence"/>
</dbReference>
<dbReference type="PRINTS" id="PR00081">
    <property type="entry name" value="GDHRDH"/>
</dbReference>
<evidence type="ECO:0000313" key="2">
    <source>
        <dbReference type="EMBL" id="GMG83189.1"/>
    </source>
</evidence>
<proteinExistence type="inferred from homology"/>
<dbReference type="SUPFAM" id="SSF51735">
    <property type="entry name" value="NAD(P)-binding Rossmann-fold domains"/>
    <property type="match status" value="1"/>
</dbReference>
<comment type="similarity">
    <text evidence="1">Belongs to the short-chain dehydrogenases/reductases (SDR) family.</text>
</comment>
<reference evidence="2 3" key="1">
    <citation type="submission" date="2023-04" db="EMBL/GenBank/DDBJ databases">
        <title>Marinoamorphus aggregata gen. nov., sp. Nov., isolate from tissue of brittle star Ophioplocus japonicus.</title>
        <authorList>
            <person name="Kawano K."/>
            <person name="Sawayama S."/>
            <person name="Nakagawa S."/>
        </authorList>
    </citation>
    <scope>NUCLEOTIDE SEQUENCE [LARGE SCALE GENOMIC DNA]</scope>
    <source>
        <strain evidence="2 3">NKW23</strain>
    </source>
</reference>
<dbReference type="Pfam" id="PF00106">
    <property type="entry name" value="adh_short"/>
    <property type="match status" value="1"/>
</dbReference>
<protein>
    <submittedName>
        <fullName evidence="2">SDR family oxidoreductase</fullName>
    </submittedName>
</protein>
<sequence>MAQTILITGANRGIGLALARQAHARGDSVIATARRPGEAEALNALTRRSGDITVVGADVTSPEQLAGIAAAEKRPIDLVVCNAGQYHARGALDDPAYTAEAWSGTLMTNVAGVFFTVRAFLPNLLAASAGRVAVISSIMGSSARAKGNAYIYRASKAAATNLACNLAAELAPQGIAVGAYHPGWVRTDMGGAAADVAAEDSAKGLLARFDALGLQSTGTVEDFEGNPIPF</sequence>
<dbReference type="CDD" id="cd05325">
    <property type="entry name" value="carb_red_sniffer_like_SDR_c"/>
    <property type="match status" value="1"/>
</dbReference>
<evidence type="ECO:0000256" key="1">
    <source>
        <dbReference type="RuleBase" id="RU000363"/>
    </source>
</evidence>
<dbReference type="RefSeq" id="WP_285671989.1">
    <property type="nucleotide sequence ID" value="NZ_BSYI01000017.1"/>
</dbReference>
<accession>A0ABQ6LQJ4</accession>